<gene>
    <name evidence="1" type="ORF">KI810_09465</name>
</gene>
<name>A0ABS5SD38_9BACT</name>
<comment type="caution">
    <text evidence="1">The sequence shown here is derived from an EMBL/GenBank/DDBJ whole genome shotgun (WGS) entry which is preliminary data.</text>
</comment>
<organism evidence="1 2">
    <name type="scientific">Geomobilimonas luticola</name>
    <dbReference type="NCBI Taxonomy" id="1114878"/>
    <lineage>
        <taxon>Bacteria</taxon>
        <taxon>Pseudomonadati</taxon>
        <taxon>Thermodesulfobacteriota</taxon>
        <taxon>Desulfuromonadia</taxon>
        <taxon>Geobacterales</taxon>
        <taxon>Geobacteraceae</taxon>
        <taxon>Geomobilimonas</taxon>
    </lineage>
</organism>
<keyword evidence="2" id="KW-1185">Reference proteome</keyword>
<reference evidence="1 2" key="1">
    <citation type="submission" date="2021-05" db="EMBL/GenBank/DDBJ databases">
        <title>The draft genome of Geobacter luticola JCM 17780.</title>
        <authorList>
            <person name="Xu Z."/>
            <person name="Masuda Y."/>
            <person name="Itoh H."/>
            <person name="Senoo K."/>
        </authorList>
    </citation>
    <scope>NUCLEOTIDE SEQUENCE [LARGE SCALE GENOMIC DNA]</scope>
    <source>
        <strain evidence="1 2">JCM 17780</strain>
    </source>
</reference>
<sequence length="268" mass="28811">MIVHRRLSAVPLFLAFLVLVAFPLPALAEISFSVSPIRVELSGESGGTHTDALEVRNEGNEKVRIKVSMQDWYLSEEGTPIFQKGGTQPRSCVGWMKINPVDFLLQAGEKKVVRYSVAIPPGIKEGGYWGAFIFETVPQVEPGQKTKAVAIKGNIGSIVYVVVGKPVPVGDIIDMSYDAGGKGRKILTKIKNNGTVHFRVKGSIKVNDPAGKTVQTVELPDVPVLADYSRTIPATLDDKLPAGSYTAVATIDIGDKSVLAGELPFVVK</sequence>
<proteinExistence type="predicted"/>
<protein>
    <recommendedName>
        <fullName evidence="3">P pilus assembly protein, chaperone PapD</fullName>
    </recommendedName>
</protein>
<dbReference type="Proteomes" id="UP000756860">
    <property type="component" value="Unassembled WGS sequence"/>
</dbReference>
<evidence type="ECO:0008006" key="3">
    <source>
        <dbReference type="Google" id="ProtNLM"/>
    </source>
</evidence>
<evidence type="ECO:0000313" key="2">
    <source>
        <dbReference type="Proteomes" id="UP000756860"/>
    </source>
</evidence>
<evidence type="ECO:0000313" key="1">
    <source>
        <dbReference type="EMBL" id="MBT0653283.1"/>
    </source>
</evidence>
<accession>A0ABS5SD38</accession>
<dbReference type="EMBL" id="JAHCVK010000003">
    <property type="protein sequence ID" value="MBT0653283.1"/>
    <property type="molecule type" value="Genomic_DNA"/>
</dbReference>
<dbReference type="RefSeq" id="WP_214175288.1">
    <property type="nucleotide sequence ID" value="NZ_JAHCVK010000003.1"/>
</dbReference>